<dbReference type="EMBL" id="JACKXE010000001">
    <property type="protein sequence ID" value="MBB6628490.1"/>
    <property type="molecule type" value="Genomic_DNA"/>
</dbReference>
<protein>
    <submittedName>
        <fullName evidence="2">Uncharacterized protein</fullName>
    </submittedName>
</protein>
<dbReference type="RefSeq" id="WP_185253542.1">
    <property type="nucleotide sequence ID" value="NZ_JACKXE010000001.1"/>
</dbReference>
<evidence type="ECO:0000256" key="1">
    <source>
        <dbReference type="SAM" id="Phobius"/>
    </source>
</evidence>
<keyword evidence="3" id="KW-1185">Reference proteome</keyword>
<organism evidence="2 3">
    <name type="scientific">Nocardioides luti</name>
    <dbReference type="NCBI Taxonomy" id="2761101"/>
    <lineage>
        <taxon>Bacteria</taxon>
        <taxon>Bacillati</taxon>
        <taxon>Actinomycetota</taxon>
        <taxon>Actinomycetes</taxon>
        <taxon>Propionibacteriales</taxon>
        <taxon>Nocardioidaceae</taxon>
        <taxon>Nocardioides</taxon>
    </lineage>
</organism>
<gene>
    <name evidence="2" type="ORF">H5V45_14290</name>
</gene>
<keyword evidence="1" id="KW-0812">Transmembrane</keyword>
<proteinExistence type="predicted"/>
<keyword evidence="1" id="KW-1133">Transmembrane helix</keyword>
<evidence type="ECO:0000313" key="3">
    <source>
        <dbReference type="Proteomes" id="UP000523955"/>
    </source>
</evidence>
<dbReference type="AlphaFoldDB" id="A0A7X0RJL8"/>
<evidence type="ECO:0000313" key="2">
    <source>
        <dbReference type="EMBL" id="MBB6628490.1"/>
    </source>
</evidence>
<name>A0A7X0RJL8_9ACTN</name>
<reference evidence="2 3" key="1">
    <citation type="submission" date="2020-08" db="EMBL/GenBank/DDBJ databases">
        <authorList>
            <person name="Seo M.-J."/>
        </authorList>
    </citation>
    <scope>NUCLEOTIDE SEQUENCE [LARGE SCALE GENOMIC DNA]</scope>
    <source>
        <strain evidence="2 3">KIGAM211</strain>
    </source>
</reference>
<comment type="caution">
    <text evidence="2">The sequence shown here is derived from an EMBL/GenBank/DDBJ whole genome shotgun (WGS) entry which is preliminary data.</text>
</comment>
<accession>A0A7X0RJL8</accession>
<dbReference type="Proteomes" id="UP000523955">
    <property type="component" value="Unassembled WGS sequence"/>
</dbReference>
<feature type="transmembrane region" description="Helical" evidence="1">
    <location>
        <begin position="16"/>
        <end position="34"/>
    </location>
</feature>
<feature type="transmembrane region" description="Helical" evidence="1">
    <location>
        <begin position="181"/>
        <end position="201"/>
    </location>
</feature>
<keyword evidence="1" id="KW-0472">Membrane</keyword>
<sequence length="216" mass="23448">MEFTEILATLRRRWRWGVSAGAVVVVALVTYALLMPTGRVAGVWQDYQVTVIFVPTAATPTASADATAYIQGEMYTFAQVALSREVQARAYEESGIDRSDTRLGGVTLTYGGDDNYQLIAGSNDATLARDFLEAWAEQTTETINTTIVPDEKNPAVEARQLGEPELSYDPTQTTSGTARTLALPLAPVLGLTVGIGACFVGETRARRRERRPDPTD</sequence>